<evidence type="ECO:0000313" key="3">
    <source>
        <dbReference type="Proteomes" id="UP000324800"/>
    </source>
</evidence>
<organism evidence="2 3">
    <name type="scientific">Streblomastix strix</name>
    <dbReference type="NCBI Taxonomy" id="222440"/>
    <lineage>
        <taxon>Eukaryota</taxon>
        <taxon>Metamonada</taxon>
        <taxon>Preaxostyla</taxon>
        <taxon>Oxymonadida</taxon>
        <taxon>Streblomastigidae</taxon>
        <taxon>Streblomastix</taxon>
    </lineage>
</organism>
<sequence>MYEDPETRTQLIRSLEKQIREFGGAEELEAGMYRMSDEQNLWRMAFNAKQIKNKNMNKQSGLRKNFEDRQLKKQYE</sequence>
<feature type="compositionally biased region" description="Basic and acidic residues" evidence="1">
    <location>
        <begin position="64"/>
        <end position="76"/>
    </location>
</feature>
<reference evidence="2 3" key="1">
    <citation type="submission" date="2019-03" db="EMBL/GenBank/DDBJ databases">
        <title>Single cell metagenomics reveals metabolic interactions within the superorganism composed of flagellate Streblomastix strix and complex community of Bacteroidetes bacteria on its surface.</title>
        <authorList>
            <person name="Treitli S.C."/>
            <person name="Kolisko M."/>
            <person name="Husnik F."/>
            <person name="Keeling P."/>
            <person name="Hampl V."/>
        </authorList>
    </citation>
    <scope>NUCLEOTIDE SEQUENCE [LARGE SCALE GENOMIC DNA]</scope>
    <source>
        <strain evidence="2">ST1C</strain>
    </source>
</reference>
<dbReference type="AlphaFoldDB" id="A0A5J4UZX4"/>
<feature type="compositionally biased region" description="Polar residues" evidence="1">
    <location>
        <begin position="53"/>
        <end position="62"/>
    </location>
</feature>
<comment type="caution">
    <text evidence="2">The sequence shown here is derived from an EMBL/GenBank/DDBJ whole genome shotgun (WGS) entry which is preliminary data.</text>
</comment>
<evidence type="ECO:0000313" key="2">
    <source>
        <dbReference type="EMBL" id="KAA6375712.1"/>
    </source>
</evidence>
<dbReference type="EMBL" id="SNRW01011039">
    <property type="protein sequence ID" value="KAA6375712.1"/>
    <property type="molecule type" value="Genomic_DNA"/>
</dbReference>
<proteinExistence type="predicted"/>
<name>A0A5J4UZX4_9EUKA</name>
<gene>
    <name evidence="2" type="ORF">EZS28_028762</name>
</gene>
<evidence type="ECO:0000256" key="1">
    <source>
        <dbReference type="SAM" id="MobiDB-lite"/>
    </source>
</evidence>
<feature type="region of interest" description="Disordered" evidence="1">
    <location>
        <begin position="53"/>
        <end position="76"/>
    </location>
</feature>
<accession>A0A5J4UZX4</accession>
<protein>
    <submittedName>
        <fullName evidence="2">Uncharacterized protein</fullName>
    </submittedName>
</protein>
<dbReference type="Proteomes" id="UP000324800">
    <property type="component" value="Unassembled WGS sequence"/>
</dbReference>